<name>A0AAR2K0S1_PYGNA</name>
<dbReference type="InterPro" id="IPR022709">
    <property type="entry name" value="SCAI"/>
</dbReference>
<reference evidence="2 3" key="1">
    <citation type="submission" date="2020-10" db="EMBL/GenBank/DDBJ databases">
        <title>Pygocentrus nattereri (red-bellied piranha) genome, fPygNat1, primary haplotype.</title>
        <authorList>
            <person name="Myers G."/>
            <person name="Meyer A."/>
            <person name="Karagic N."/>
            <person name="Pippel M."/>
            <person name="Winkler S."/>
            <person name="Tracey A."/>
            <person name="Wood J."/>
            <person name="Formenti G."/>
            <person name="Howe K."/>
            <person name="Fedrigo O."/>
            <person name="Jarvis E.D."/>
        </authorList>
    </citation>
    <scope>NUCLEOTIDE SEQUENCE [LARGE SCALE GENOMIC DNA]</scope>
</reference>
<feature type="coiled-coil region" evidence="1">
    <location>
        <begin position="165"/>
        <end position="192"/>
    </location>
</feature>
<evidence type="ECO:0000313" key="3">
    <source>
        <dbReference type="Proteomes" id="UP001501920"/>
    </source>
</evidence>
<protein>
    <recommendedName>
        <fullName evidence="4">Protein SCAI</fullName>
    </recommendedName>
</protein>
<dbReference type="Pfam" id="PF12070">
    <property type="entry name" value="SCAI"/>
    <property type="match status" value="1"/>
</dbReference>
<dbReference type="PANTHER" id="PTHR21243">
    <property type="entry name" value="PROTEIN SCAI"/>
    <property type="match status" value="1"/>
</dbReference>
<dbReference type="Proteomes" id="UP001501920">
    <property type="component" value="Chromosome 23"/>
</dbReference>
<keyword evidence="1" id="KW-0175">Coiled coil</keyword>
<keyword evidence="3" id="KW-1185">Reference proteome</keyword>
<dbReference type="GO" id="GO:0003714">
    <property type="term" value="F:transcription corepressor activity"/>
    <property type="evidence" value="ECO:0007669"/>
    <property type="project" value="InterPro"/>
</dbReference>
<reference evidence="2" key="2">
    <citation type="submission" date="2025-08" db="UniProtKB">
        <authorList>
            <consortium name="Ensembl"/>
        </authorList>
    </citation>
    <scope>IDENTIFICATION</scope>
</reference>
<gene>
    <name evidence="2" type="primary">SCAI</name>
</gene>
<evidence type="ECO:0008006" key="4">
    <source>
        <dbReference type="Google" id="ProtNLM"/>
    </source>
</evidence>
<reference evidence="2" key="3">
    <citation type="submission" date="2025-09" db="UniProtKB">
        <authorList>
            <consortium name="Ensembl"/>
        </authorList>
    </citation>
    <scope>IDENTIFICATION</scope>
</reference>
<dbReference type="GeneTree" id="ENSGT00390000009566"/>
<dbReference type="GO" id="GO:0006351">
    <property type="term" value="P:DNA-templated transcription"/>
    <property type="evidence" value="ECO:0007669"/>
    <property type="project" value="InterPro"/>
</dbReference>
<accession>A0AAR2K0S1</accession>
<organism evidence="2 3">
    <name type="scientific">Pygocentrus nattereri</name>
    <name type="common">Red-bellied piranha</name>
    <dbReference type="NCBI Taxonomy" id="42514"/>
    <lineage>
        <taxon>Eukaryota</taxon>
        <taxon>Metazoa</taxon>
        <taxon>Chordata</taxon>
        <taxon>Craniata</taxon>
        <taxon>Vertebrata</taxon>
        <taxon>Euteleostomi</taxon>
        <taxon>Actinopterygii</taxon>
        <taxon>Neopterygii</taxon>
        <taxon>Teleostei</taxon>
        <taxon>Ostariophysi</taxon>
        <taxon>Characiformes</taxon>
        <taxon>Characoidei</taxon>
        <taxon>Pygocentrus</taxon>
    </lineage>
</organism>
<evidence type="ECO:0000256" key="1">
    <source>
        <dbReference type="SAM" id="Coils"/>
    </source>
</evidence>
<proteinExistence type="predicted"/>
<dbReference type="Ensembl" id="ENSPNAT00000052507.1">
    <property type="protein sequence ID" value="ENSPNAP00000055721.1"/>
    <property type="gene ID" value="ENSPNAG00000000856.2"/>
</dbReference>
<dbReference type="AlphaFoldDB" id="A0AAR2K0S1"/>
<sequence>MTGSTLEEISVMTGVGAEDDIPLGERKTVTDFCYLLDKSKQLFNGLRDLPQYGHKQWQSYFGRTFDVYTKLWKFQQQHRQVLDTRYGLKRWQIGEVASKIGQLYYHYYLRTSETSYLNEAFSFYSAIRQRSYYYQVNKEDRPELVVKKLRYYARFIVVCLLLNKMDLVKVLVKELSEEIEDYTQRFNTEDQLEWNLVLQEVAAFVEADPVLILNDDNTVLVKSNRLHEGGVPQLEPGMVVGQLTLADALIVGNCNNQVKFSELTIDMFRMLQALEREPLNLATQITTKPGTLEPSEKPAKRENPHKYLLYKPTFSQLYTFLSASFKELPANSVLLVYLSATGVFPTGRSEYEGPYDFGGVLTNTNRDVVNGETVQKRNQAQKEMHCLHPGDLYPFTRKPLFIIVDSSNSTAYKNFSNLFGQPLVCLLSPAVYPKSMQADQSQRGSLFTLFLYNPLMGFLSICGLTSMHQGLWEKAQEFLGKVSHDIGQMLTSSRAIDQAFLQFYGDEFLRLLMVRFVFCCATLRLHKLFQEAQSFPESYPQLPKQEMVENSLLQKRVLELAAMLDVQNLFSDGMLDNY</sequence>
<evidence type="ECO:0000313" key="2">
    <source>
        <dbReference type="Ensembl" id="ENSPNAP00000055721.1"/>
    </source>
</evidence>